<keyword evidence="2" id="KW-1185">Reference proteome</keyword>
<gene>
    <name evidence="1" type="ORF">SACC_22550</name>
</gene>
<accession>A0AAQ4CTV7</accession>
<evidence type="ECO:0000313" key="1">
    <source>
        <dbReference type="EMBL" id="BDB99238.1"/>
    </source>
</evidence>
<dbReference type="EMBL" id="AP025226">
    <property type="protein sequence ID" value="BDB99238.1"/>
    <property type="molecule type" value="Genomic_DNA"/>
</dbReference>
<proteinExistence type="predicted"/>
<organism evidence="1 2">
    <name type="scientific">Saccharolobus caldissimus</name>
    <dbReference type="NCBI Taxonomy" id="1702097"/>
    <lineage>
        <taxon>Archaea</taxon>
        <taxon>Thermoproteota</taxon>
        <taxon>Thermoprotei</taxon>
        <taxon>Sulfolobales</taxon>
        <taxon>Sulfolobaceae</taxon>
        <taxon>Saccharolobus</taxon>
    </lineage>
</organism>
<evidence type="ECO:0000313" key="2">
    <source>
        <dbReference type="Proteomes" id="UP001319921"/>
    </source>
</evidence>
<dbReference type="AlphaFoldDB" id="A0AAQ4CTV7"/>
<reference evidence="1 2" key="1">
    <citation type="journal article" date="2022" name="Microbiol. Resour. Announc.">
        <title>Complete Genome Sequence of the Hyperthermophilic and Acidophilic Archaeon Saccharolobus caldissimus Strain HS-3T.</title>
        <authorList>
            <person name="Sakai H.D."/>
            <person name="Kurosawa N."/>
        </authorList>
    </citation>
    <scope>NUCLEOTIDE SEQUENCE [LARGE SCALE GENOMIC DNA]</scope>
    <source>
        <strain evidence="1 2">JCM32116</strain>
    </source>
</reference>
<dbReference type="RefSeq" id="WP_229569567.1">
    <property type="nucleotide sequence ID" value="NZ_AP025226.1"/>
</dbReference>
<name>A0AAQ4CTV7_9CREN</name>
<sequence length="107" mass="12321">MIGCKDLQCVINTLNSLLKKYGISKHVDDIMLEQIRELSIYNNNKVFINVLKYEEIANEAAGESEILSSFLLLLSLYSLVGIEKTREIIQNEYGKESPIFKLYEILF</sequence>
<dbReference type="KEGG" id="scas:SACC_22550"/>
<dbReference type="GeneID" id="68866982"/>
<protein>
    <submittedName>
        <fullName evidence="1">Uncharacterized protein</fullName>
    </submittedName>
</protein>
<dbReference type="Proteomes" id="UP001319921">
    <property type="component" value="Chromosome"/>
</dbReference>